<dbReference type="EMBL" id="FUWR01000001">
    <property type="protein sequence ID" value="SJZ35663.1"/>
    <property type="molecule type" value="Genomic_DNA"/>
</dbReference>
<name>A0A1T4JZT1_9BACT</name>
<proteinExistence type="predicted"/>
<accession>A0A1T4JZT1</accession>
<organism evidence="2 3">
    <name type="scientific">Trichlorobacter thiogenes</name>
    <dbReference type="NCBI Taxonomy" id="115783"/>
    <lineage>
        <taxon>Bacteria</taxon>
        <taxon>Pseudomonadati</taxon>
        <taxon>Thermodesulfobacteriota</taxon>
        <taxon>Desulfuromonadia</taxon>
        <taxon>Geobacterales</taxon>
        <taxon>Geobacteraceae</taxon>
        <taxon>Trichlorobacter</taxon>
    </lineage>
</organism>
<dbReference type="AlphaFoldDB" id="A0A1T4JZT1"/>
<evidence type="ECO:0000313" key="3">
    <source>
        <dbReference type="Proteomes" id="UP000190102"/>
    </source>
</evidence>
<keyword evidence="3" id="KW-1185">Reference proteome</keyword>
<dbReference type="Proteomes" id="UP000190102">
    <property type="component" value="Unassembled WGS sequence"/>
</dbReference>
<reference evidence="3" key="1">
    <citation type="submission" date="2017-02" db="EMBL/GenBank/DDBJ databases">
        <authorList>
            <person name="Varghese N."/>
            <person name="Submissions S."/>
        </authorList>
    </citation>
    <scope>NUCLEOTIDE SEQUENCE [LARGE SCALE GENOMIC DNA]</scope>
    <source>
        <strain evidence="3">ATCC BAA-34</strain>
    </source>
</reference>
<dbReference type="RefSeq" id="WP_012471508.1">
    <property type="nucleotide sequence ID" value="NZ_FUWR01000001.1"/>
</dbReference>
<keyword evidence="1" id="KW-0812">Transmembrane</keyword>
<keyword evidence="1" id="KW-1133">Transmembrane helix</keyword>
<keyword evidence="1" id="KW-0472">Membrane</keyword>
<feature type="transmembrane region" description="Helical" evidence="1">
    <location>
        <begin position="15"/>
        <end position="36"/>
    </location>
</feature>
<evidence type="ECO:0000256" key="1">
    <source>
        <dbReference type="SAM" id="Phobius"/>
    </source>
</evidence>
<evidence type="ECO:0000313" key="2">
    <source>
        <dbReference type="EMBL" id="SJZ35663.1"/>
    </source>
</evidence>
<protein>
    <submittedName>
        <fullName evidence="2">Uncharacterized protein</fullName>
    </submittedName>
</protein>
<gene>
    <name evidence="2" type="ORF">SAMN02745119_00212</name>
</gene>
<sequence>MKVKVSYSDLDDRKYIGRVLGVFGLFAAGAALNVAWPALSHIGGKLIG</sequence>